<name>A0ABU5S2D6_9BACT</name>
<proteinExistence type="predicted"/>
<dbReference type="Proteomes" id="UP001303899">
    <property type="component" value="Unassembled WGS sequence"/>
</dbReference>
<dbReference type="RefSeq" id="WP_323327401.1">
    <property type="nucleotide sequence ID" value="NZ_JAYGIL010000006.1"/>
</dbReference>
<sequence length="74" mass="8607">MKLSGKETALQISSIQLLGQLPKEDYGIAMAIYKTKIVFLDECLKVCELNDYQTIFDEKEKYLTLHFMLKNCKK</sequence>
<comment type="caution">
    <text evidence="1">The sequence shown here is derived from an EMBL/GenBank/DDBJ whole genome shotgun (WGS) entry which is preliminary data.</text>
</comment>
<evidence type="ECO:0000313" key="2">
    <source>
        <dbReference type="Proteomes" id="UP001303899"/>
    </source>
</evidence>
<gene>
    <name evidence="1" type="ORF">VB776_06970</name>
</gene>
<evidence type="ECO:0000313" key="1">
    <source>
        <dbReference type="EMBL" id="MEA5402649.1"/>
    </source>
</evidence>
<keyword evidence="2" id="KW-1185">Reference proteome</keyword>
<protein>
    <submittedName>
        <fullName evidence="1">Uncharacterized protein</fullName>
    </submittedName>
</protein>
<organism evidence="1 2">
    <name type="scientific">Arcicella gelida</name>
    <dbReference type="NCBI Taxonomy" id="2984195"/>
    <lineage>
        <taxon>Bacteria</taxon>
        <taxon>Pseudomonadati</taxon>
        <taxon>Bacteroidota</taxon>
        <taxon>Cytophagia</taxon>
        <taxon>Cytophagales</taxon>
        <taxon>Flectobacillaceae</taxon>
        <taxon>Arcicella</taxon>
    </lineage>
</organism>
<dbReference type="EMBL" id="JAYGIL010000006">
    <property type="protein sequence ID" value="MEA5402649.1"/>
    <property type="molecule type" value="Genomic_DNA"/>
</dbReference>
<accession>A0ABU5S2D6</accession>
<reference evidence="1 2" key="1">
    <citation type="submission" date="2023-12" db="EMBL/GenBank/DDBJ databases">
        <title>Novel species of the genus Arcicella isolated from rivers.</title>
        <authorList>
            <person name="Lu H."/>
        </authorList>
    </citation>
    <scope>NUCLEOTIDE SEQUENCE [LARGE SCALE GENOMIC DNA]</scope>
    <source>
        <strain evidence="1 2">DC2W</strain>
    </source>
</reference>